<dbReference type="SMART" id="SM00271">
    <property type="entry name" value="DnaJ"/>
    <property type="match status" value="1"/>
</dbReference>
<evidence type="ECO:0000256" key="3">
    <source>
        <dbReference type="ARBA" id="ARBA00022737"/>
    </source>
</evidence>
<feature type="region of interest" description="Disordered" evidence="10">
    <location>
        <begin position="378"/>
        <end position="415"/>
    </location>
</feature>
<dbReference type="FunFam" id="2.60.260.20:FF:000003">
    <property type="entry name" value="DnaJ subfamily A member 2"/>
    <property type="match status" value="1"/>
</dbReference>
<dbReference type="FunFam" id="2.10.230.10:FF:000001">
    <property type="entry name" value="DnaJ subfamily A member 2"/>
    <property type="match status" value="1"/>
</dbReference>
<dbReference type="AlphaFoldDB" id="A0AAV7X5V9"/>
<dbReference type="InterPro" id="IPR036410">
    <property type="entry name" value="HSP_DnaJ_Cys-rich_dom_sf"/>
</dbReference>
<keyword evidence="2 9" id="KW-0479">Metal-binding</keyword>
<evidence type="ECO:0000256" key="5">
    <source>
        <dbReference type="ARBA" id="ARBA00022833"/>
    </source>
</evidence>
<evidence type="ECO:0000256" key="9">
    <source>
        <dbReference type="PROSITE-ProRule" id="PRU00546"/>
    </source>
</evidence>
<dbReference type="InterPro" id="IPR001305">
    <property type="entry name" value="HSP_DnaJ_Cys-rich_dom"/>
</dbReference>
<dbReference type="Gene3D" id="2.60.260.20">
    <property type="entry name" value="Urease metallochaperone UreE, N-terminal domain"/>
    <property type="match status" value="2"/>
</dbReference>
<dbReference type="GO" id="GO:0030544">
    <property type="term" value="F:Hsp70 protein binding"/>
    <property type="evidence" value="ECO:0007669"/>
    <property type="project" value="InterPro"/>
</dbReference>
<dbReference type="Proteomes" id="UP001075354">
    <property type="component" value="Chromosome 15"/>
</dbReference>
<keyword evidence="4 9" id="KW-0863">Zinc-finger</keyword>
<evidence type="ECO:0000256" key="10">
    <source>
        <dbReference type="SAM" id="MobiDB-lite"/>
    </source>
</evidence>
<feature type="domain" description="CR-type" evidence="12">
    <location>
        <begin position="134"/>
        <end position="218"/>
    </location>
</feature>
<dbReference type="InterPro" id="IPR036869">
    <property type="entry name" value="J_dom_sf"/>
</dbReference>
<name>A0AAV7X5V9_9NEOP</name>
<keyword evidence="3" id="KW-0677">Repeat</keyword>
<evidence type="ECO:0000259" key="11">
    <source>
        <dbReference type="PROSITE" id="PS50076"/>
    </source>
</evidence>
<dbReference type="Gene3D" id="2.10.230.10">
    <property type="entry name" value="Heat shock protein DnaJ, cysteine-rich domain"/>
    <property type="match status" value="1"/>
</dbReference>
<dbReference type="InterPro" id="IPR002939">
    <property type="entry name" value="DnaJ_C"/>
</dbReference>
<proteinExistence type="inferred from homology"/>
<evidence type="ECO:0000256" key="7">
    <source>
        <dbReference type="ARBA" id="ARBA00023288"/>
    </source>
</evidence>
<comment type="caution">
    <text evidence="13">The sequence shown here is derived from an EMBL/GenBank/DDBJ whole genome shotgun (WGS) entry which is preliminary data.</text>
</comment>
<gene>
    <name evidence="13" type="ORF">ONE63_004150</name>
</gene>
<reference evidence="13" key="1">
    <citation type="submission" date="2022-12" db="EMBL/GenBank/DDBJ databases">
        <title>Chromosome-level genome assembly of the bean flower thrips Megalurothrips usitatus.</title>
        <authorList>
            <person name="Ma L."/>
            <person name="Liu Q."/>
            <person name="Li H."/>
            <person name="Cai W."/>
        </authorList>
    </citation>
    <scope>NUCLEOTIDE SEQUENCE</scope>
    <source>
        <strain evidence="13">Cailab_2022a</strain>
    </source>
</reference>
<dbReference type="InterPro" id="IPR001623">
    <property type="entry name" value="DnaJ_domain"/>
</dbReference>
<keyword evidence="7" id="KW-0449">Lipoprotein</keyword>
<evidence type="ECO:0000313" key="13">
    <source>
        <dbReference type="EMBL" id="KAJ1519912.1"/>
    </source>
</evidence>
<dbReference type="PROSITE" id="PS51188">
    <property type="entry name" value="ZF_CR"/>
    <property type="match status" value="1"/>
</dbReference>
<dbReference type="SUPFAM" id="SSF46565">
    <property type="entry name" value="Chaperone J-domain"/>
    <property type="match status" value="1"/>
</dbReference>
<evidence type="ECO:0000313" key="14">
    <source>
        <dbReference type="Proteomes" id="UP001075354"/>
    </source>
</evidence>
<protein>
    <recommendedName>
        <fullName evidence="15">DnaJ homolog subfamily A member 2-like</fullName>
    </recommendedName>
</protein>
<dbReference type="InterPro" id="IPR018253">
    <property type="entry name" value="DnaJ_domain_CS"/>
</dbReference>
<dbReference type="GO" id="GO:0009408">
    <property type="term" value="P:response to heat"/>
    <property type="evidence" value="ECO:0007669"/>
    <property type="project" value="InterPro"/>
</dbReference>
<evidence type="ECO:0000259" key="12">
    <source>
        <dbReference type="PROSITE" id="PS51188"/>
    </source>
</evidence>
<dbReference type="Pfam" id="PF01556">
    <property type="entry name" value="DnaJ_C"/>
    <property type="match status" value="1"/>
</dbReference>
<dbReference type="Pfam" id="PF00684">
    <property type="entry name" value="DnaJ_CXXCXGXG"/>
    <property type="match status" value="1"/>
</dbReference>
<dbReference type="HAMAP" id="MF_01152">
    <property type="entry name" value="DnaJ"/>
    <property type="match status" value="1"/>
</dbReference>
<dbReference type="InterPro" id="IPR012724">
    <property type="entry name" value="DnaJ"/>
</dbReference>
<dbReference type="GO" id="GO:0005524">
    <property type="term" value="F:ATP binding"/>
    <property type="evidence" value="ECO:0007669"/>
    <property type="project" value="InterPro"/>
</dbReference>
<dbReference type="CDD" id="cd10719">
    <property type="entry name" value="DnaJ_zf"/>
    <property type="match status" value="1"/>
</dbReference>
<dbReference type="GO" id="GO:0008270">
    <property type="term" value="F:zinc ion binding"/>
    <property type="evidence" value="ECO:0007669"/>
    <property type="project" value="UniProtKB-KW"/>
</dbReference>
<dbReference type="Gene3D" id="1.10.287.110">
    <property type="entry name" value="DnaJ domain"/>
    <property type="match status" value="1"/>
</dbReference>
<feature type="domain" description="J" evidence="11">
    <location>
        <begin position="10"/>
        <end position="72"/>
    </location>
</feature>
<dbReference type="PRINTS" id="PR00625">
    <property type="entry name" value="JDOMAIN"/>
</dbReference>
<keyword evidence="1" id="KW-0488">Methylation</keyword>
<dbReference type="FunFam" id="1.10.287.110:FF:000016">
    <property type="entry name" value="DnaJ (Hsp40) homolog, subfamily A, member 2"/>
    <property type="match status" value="1"/>
</dbReference>
<keyword evidence="14" id="KW-1185">Reference proteome</keyword>
<dbReference type="InterPro" id="IPR008971">
    <property type="entry name" value="HSP40/DnaJ_pept-bd"/>
</dbReference>
<dbReference type="CDD" id="cd10747">
    <property type="entry name" value="DnaJ_C"/>
    <property type="match status" value="1"/>
</dbReference>
<evidence type="ECO:0008006" key="15">
    <source>
        <dbReference type="Google" id="ProtNLM"/>
    </source>
</evidence>
<dbReference type="GO" id="GO:0006457">
    <property type="term" value="P:protein folding"/>
    <property type="evidence" value="ECO:0007669"/>
    <property type="project" value="InterPro"/>
</dbReference>
<keyword evidence="5 9" id="KW-0862">Zinc</keyword>
<sequence>MAGSGSRGNELYEILGVPKAASDTDIKKAYRKLAKEFHPDKNPEAGDKFKEISFAYDVLSDPKKRQVYDRYGLKGLQESGADGGSFSGHDIFSQLFGGGLFGMGGMGGRGGRDRYQGEDTIHPLKVSLECLYNGKTTKLQLSKNQICEGCQGKGSKSGMNYVCRGCRGAGYKIQFKPIMGNMSAQVNVKCTDCNGEGQTCPESDRCQQCRGKKVVQVTKILEVNVTKGMEDGTRITFWGQGDQQPGVEPGDVVIVLQQKPHEKFQRVDCDLYMTHTITLAEALCGFQFLVKHLDGRDILVKHPAGQIIKPGDVKGIVGEGMPLPKNPFEHGNLFIKFDVVFPANQFAEPEKLKMLETLLPPRPSFEMPTGENVEEVMLQEYDANDRSSQSNSRGGEAYNSDDEEGGAQRIQCPAQ</sequence>
<dbReference type="PROSITE" id="PS00636">
    <property type="entry name" value="DNAJ_1"/>
    <property type="match status" value="1"/>
</dbReference>
<organism evidence="13 14">
    <name type="scientific">Megalurothrips usitatus</name>
    <name type="common">bean blossom thrips</name>
    <dbReference type="NCBI Taxonomy" id="439358"/>
    <lineage>
        <taxon>Eukaryota</taxon>
        <taxon>Metazoa</taxon>
        <taxon>Ecdysozoa</taxon>
        <taxon>Arthropoda</taxon>
        <taxon>Hexapoda</taxon>
        <taxon>Insecta</taxon>
        <taxon>Pterygota</taxon>
        <taxon>Neoptera</taxon>
        <taxon>Paraneoptera</taxon>
        <taxon>Thysanoptera</taxon>
        <taxon>Terebrantia</taxon>
        <taxon>Thripoidea</taxon>
        <taxon>Thripidae</taxon>
        <taxon>Megalurothrips</taxon>
    </lineage>
</organism>
<keyword evidence="6" id="KW-0143">Chaperone</keyword>
<evidence type="ECO:0000256" key="4">
    <source>
        <dbReference type="ARBA" id="ARBA00022771"/>
    </source>
</evidence>
<dbReference type="CDD" id="cd06257">
    <property type="entry name" value="DnaJ"/>
    <property type="match status" value="1"/>
</dbReference>
<evidence type="ECO:0000256" key="6">
    <source>
        <dbReference type="ARBA" id="ARBA00023186"/>
    </source>
</evidence>
<keyword evidence="8" id="KW-0636">Prenylation</keyword>
<dbReference type="PROSITE" id="PS50076">
    <property type="entry name" value="DNAJ_2"/>
    <property type="match status" value="1"/>
</dbReference>
<dbReference type="EMBL" id="JAPTSV010000015">
    <property type="protein sequence ID" value="KAJ1519912.1"/>
    <property type="molecule type" value="Genomic_DNA"/>
</dbReference>
<evidence type="ECO:0000256" key="1">
    <source>
        <dbReference type="ARBA" id="ARBA00022481"/>
    </source>
</evidence>
<dbReference type="Pfam" id="PF00226">
    <property type="entry name" value="DnaJ"/>
    <property type="match status" value="1"/>
</dbReference>
<dbReference type="SUPFAM" id="SSF49493">
    <property type="entry name" value="HSP40/DnaJ peptide-binding domain"/>
    <property type="match status" value="2"/>
</dbReference>
<evidence type="ECO:0000256" key="2">
    <source>
        <dbReference type="ARBA" id="ARBA00022723"/>
    </source>
</evidence>
<accession>A0AAV7X5V9</accession>
<dbReference type="SUPFAM" id="SSF57938">
    <property type="entry name" value="DnaJ/Hsp40 cysteine-rich domain"/>
    <property type="match status" value="1"/>
</dbReference>
<dbReference type="GO" id="GO:0051082">
    <property type="term" value="F:unfolded protein binding"/>
    <property type="evidence" value="ECO:0007669"/>
    <property type="project" value="InterPro"/>
</dbReference>
<dbReference type="PANTHER" id="PTHR43888">
    <property type="entry name" value="DNAJ-LIKE-2, ISOFORM A-RELATED"/>
    <property type="match status" value="1"/>
</dbReference>
<evidence type="ECO:0000256" key="8">
    <source>
        <dbReference type="ARBA" id="ARBA00023289"/>
    </source>
</evidence>
<dbReference type="InterPro" id="IPR044713">
    <property type="entry name" value="DNJA1/2-like"/>
</dbReference>
<feature type="zinc finger region" description="CR-type" evidence="9">
    <location>
        <begin position="134"/>
        <end position="218"/>
    </location>
</feature>